<feature type="repeat" description="ANK" evidence="3">
    <location>
        <begin position="906"/>
        <end position="938"/>
    </location>
</feature>
<evidence type="ECO:0000256" key="1">
    <source>
        <dbReference type="ARBA" id="ARBA00022737"/>
    </source>
</evidence>
<dbReference type="PRINTS" id="PR01415">
    <property type="entry name" value="ANKYRIN"/>
</dbReference>
<keyword evidence="2 3" id="KW-0040">ANK repeat</keyword>
<evidence type="ECO:0000313" key="4">
    <source>
        <dbReference type="EMBL" id="CAB0029407.1"/>
    </source>
</evidence>
<dbReference type="Proteomes" id="UP000479190">
    <property type="component" value="Unassembled WGS sequence"/>
</dbReference>
<feature type="repeat" description="ANK" evidence="3">
    <location>
        <begin position="833"/>
        <end position="865"/>
    </location>
</feature>
<dbReference type="InterPro" id="IPR036770">
    <property type="entry name" value="Ankyrin_rpt-contain_sf"/>
</dbReference>
<dbReference type="SMART" id="SM00248">
    <property type="entry name" value="ANK"/>
    <property type="match status" value="14"/>
</dbReference>
<protein>
    <submittedName>
        <fullName evidence="4">Uncharacterized protein</fullName>
    </submittedName>
</protein>
<dbReference type="PANTHER" id="PTHR24198:SF165">
    <property type="entry name" value="ANKYRIN REPEAT-CONTAINING PROTEIN-RELATED"/>
    <property type="match status" value="1"/>
</dbReference>
<feature type="repeat" description="ANK" evidence="3">
    <location>
        <begin position="690"/>
        <end position="718"/>
    </location>
</feature>
<keyword evidence="5" id="KW-1185">Reference proteome</keyword>
<keyword evidence="1" id="KW-0677">Repeat</keyword>
<accession>A0A6H5HZR2</accession>
<dbReference type="PANTHER" id="PTHR24198">
    <property type="entry name" value="ANKYRIN REPEAT AND PROTEIN KINASE DOMAIN-CONTAINING PROTEIN"/>
    <property type="match status" value="1"/>
</dbReference>
<evidence type="ECO:0000256" key="2">
    <source>
        <dbReference type="ARBA" id="ARBA00023043"/>
    </source>
</evidence>
<dbReference type="Pfam" id="PF13637">
    <property type="entry name" value="Ank_4"/>
    <property type="match status" value="1"/>
</dbReference>
<dbReference type="InterPro" id="IPR002110">
    <property type="entry name" value="Ankyrin_rpt"/>
</dbReference>
<feature type="repeat" description="ANK" evidence="3">
    <location>
        <begin position="759"/>
        <end position="791"/>
    </location>
</feature>
<dbReference type="OrthoDB" id="194358at2759"/>
<name>A0A6H5HZR2_9HYME</name>
<reference evidence="4 5" key="1">
    <citation type="submission" date="2020-02" db="EMBL/GenBank/DDBJ databases">
        <authorList>
            <person name="Ferguson B K."/>
        </authorList>
    </citation>
    <scope>NUCLEOTIDE SEQUENCE [LARGE SCALE GENOMIC DNA]</scope>
</reference>
<dbReference type="EMBL" id="CADCXV010000313">
    <property type="protein sequence ID" value="CAB0029407.1"/>
    <property type="molecule type" value="Genomic_DNA"/>
</dbReference>
<feature type="repeat" description="ANK" evidence="3">
    <location>
        <begin position="215"/>
        <end position="243"/>
    </location>
</feature>
<gene>
    <name evidence="4" type="ORF">TBRA_LOCUS1444</name>
</gene>
<evidence type="ECO:0000313" key="5">
    <source>
        <dbReference type="Proteomes" id="UP000479190"/>
    </source>
</evidence>
<proteinExistence type="predicted"/>
<feature type="repeat" description="ANK" evidence="3">
    <location>
        <begin position="644"/>
        <end position="676"/>
    </location>
</feature>
<dbReference type="Gene3D" id="1.25.40.20">
    <property type="entry name" value="Ankyrin repeat-containing domain"/>
    <property type="match status" value="5"/>
</dbReference>
<dbReference type="SUPFAM" id="SSF48403">
    <property type="entry name" value="Ankyrin repeat"/>
    <property type="match status" value="2"/>
</dbReference>
<dbReference type="Pfam" id="PF12796">
    <property type="entry name" value="Ank_2"/>
    <property type="match status" value="2"/>
</dbReference>
<dbReference type="AlphaFoldDB" id="A0A6H5HZR2"/>
<dbReference type="Pfam" id="PF00023">
    <property type="entry name" value="Ank"/>
    <property type="match status" value="2"/>
</dbReference>
<feature type="repeat" description="ANK" evidence="3">
    <location>
        <begin position="283"/>
        <end position="309"/>
    </location>
</feature>
<dbReference type="PROSITE" id="PS50088">
    <property type="entry name" value="ANK_REPEAT"/>
    <property type="match status" value="7"/>
</dbReference>
<organism evidence="4 5">
    <name type="scientific">Trichogramma brassicae</name>
    <dbReference type="NCBI Taxonomy" id="86971"/>
    <lineage>
        <taxon>Eukaryota</taxon>
        <taxon>Metazoa</taxon>
        <taxon>Ecdysozoa</taxon>
        <taxon>Arthropoda</taxon>
        <taxon>Hexapoda</taxon>
        <taxon>Insecta</taxon>
        <taxon>Pterygota</taxon>
        <taxon>Neoptera</taxon>
        <taxon>Endopterygota</taxon>
        <taxon>Hymenoptera</taxon>
        <taxon>Apocrita</taxon>
        <taxon>Proctotrupomorpha</taxon>
        <taxon>Chalcidoidea</taxon>
        <taxon>Trichogrammatidae</taxon>
        <taxon>Trichogramma</taxon>
    </lineage>
</organism>
<sequence length="1126" mass="130181">MTSSEKFDIYGGNGGAEGQYDFDSEIKNYKKIISNLEKLKSMREMVIRAMKGDRLDFRDDLSDELHLLIDNWEGQYPNFRKMLRPKEMDWLLTKCVRNEDVISFVIKSGYRDVPELDEEGKPLLNRCTPLLYAANCMFIKNSVCKLFEIYDRFDVNYIDESGCTHFHVACQFGFDDIVQKFLELGQDPNILAPKSVARQKGEDEEDEEEELVRPPLHLALEGDHRQVVELLLKNGADPNLATADGTTALHTLCETRNYDAAVWFFEVNKELGQPVLVDARDKLGRTPLQWAVARFSPEFVDVLLVNGADPSNFVFPDDSYFGKELLIPNILKLRLASGALFIVERLENEGYELNRSDALTIMKLFAKCGWFEYSMDLVQDLRSDEEFMNKAKEMKIKDNDPNLSLHDLIMLRPDEAAKRITCADVWKLKCYKFFRLSSFEETHKKVCVMHLCETISRRFCRRWALDSVLELTRHKLPTLCMRQMMSDEKFDVYGGNCSAECQCDFDFEIVNHKKIISNLEKLERMREMVIRAMKGDRLDLRDLSDELHLLINNWEGQYPNFRKIFRPKEMDWLLKKYAYKEVEDVINFVIKSGYKDEPELDEDGKPLLNRSTPLHYANYVLGKSRVRKFFEIYDRFDINYINEDGLTHLHVACQFGFDDIVQNFLEHGQNPNILPPKPAVDYEGDPVIPPLHMALVWCHKEVVELLLKNGADPNLATAEGLTPLHAIVSSVNSAEMADLFFKICDDKNLTVLVNTQNARGDTPLHAALKDGASYMTELLLRRGADPSLVNEKGSTPLHTLCKDSYDEHELAETFFMVNDEIRQTVPIDARDKKGNTPLHLALSRGHKAMIELLLRKDANPNLVNEEGSTPLHVICQRKYDDDLMKLFFEIIGDVQKTVQVDAVDKSGHTPLQWAVANLLLDTIDVLLDHGADLSSFTFPTVGHFDEEFNWFYNFWTSVKLEFASDTMSVVEHLDKKGYELDLSGAITIMNAFDKHEFLRRPVILDESWYEEFMKKAKEMMVKPSLSIYDMIMLRPELASEKLITFTEVYDFAESKEYYEFSQTYHDECDPYLCEIPTRRFFKGWALTCFLELINYKLPILCCDKIIEKLHNEDLWRVCLAATDENS</sequence>
<evidence type="ECO:0000256" key="3">
    <source>
        <dbReference type="PROSITE-ProRule" id="PRU00023"/>
    </source>
</evidence>
<dbReference type="PROSITE" id="PS50297">
    <property type="entry name" value="ANK_REP_REGION"/>
    <property type="match status" value="7"/>
</dbReference>